<reference evidence="4" key="1">
    <citation type="journal article" date="2019" name="Int. J. Syst. Evol. Microbiol.">
        <title>The Global Catalogue of Microorganisms (GCM) 10K type strain sequencing project: providing services to taxonomists for standard genome sequencing and annotation.</title>
        <authorList>
            <consortium name="The Broad Institute Genomics Platform"/>
            <consortium name="The Broad Institute Genome Sequencing Center for Infectious Disease"/>
            <person name="Wu L."/>
            <person name="Ma J."/>
        </authorList>
    </citation>
    <scope>NUCLEOTIDE SEQUENCE [LARGE SCALE GENOMIC DNA]</scope>
    <source>
        <strain evidence="4">CCUG 62952</strain>
    </source>
</reference>
<evidence type="ECO:0000256" key="1">
    <source>
        <dbReference type="SAM" id="Phobius"/>
    </source>
</evidence>
<keyword evidence="4" id="KW-1185">Reference proteome</keyword>
<dbReference type="PANTHER" id="PTHR15032">
    <property type="entry name" value="N-ACYL-PHOSPHATIDYLETHANOLAMINE-HYDROLYZING PHOSPHOLIPASE D"/>
    <property type="match status" value="1"/>
</dbReference>
<accession>A0ABW3CYC0</accession>
<protein>
    <submittedName>
        <fullName evidence="3">MBL fold metallo-hydrolase</fullName>
    </submittedName>
</protein>
<feature type="transmembrane region" description="Helical" evidence="1">
    <location>
        <begin position="12"/>
        <end position="33"/>
    </location>
</feature>
<comment type="caution">
    <text evidence="3">The sequence shown here is derived from an EMBL/GenBank/DDBJ whole genome shotgun (WGS) entry which is preliminary data.</text>
</comment>
<dbReference type="Pfam" id="PF12706">
    <property type="entry name" value="Lactamase_B_2"/>
    <property type="match status" value="1"/>
</dbReference>
<evidence type="ECO:0000313" key="4">
    <source>
        <dbReference type="Proteomes" id="UP001596978"/>
    </source>
</evidence>
<dbReference type="Proteomes" id="UP001596978">
    <property type="component" value="Unassembled WGS sequence"/>
</dbReference>
<dbReference type="PANTHER" id="PTHR15032:SF4">
    <property type="entry name" value="N-ACYL-PHOSPHATIDYLETHANOLAMINE-HYDROLYZING PHOSPHOLIPASE D"/>
    <property type="match status" value="1"/>
</dbReference>
<organism evidence="3 4">
    <name type="scientific">Sungkyunkwania multivorans</name>
    <dbReference type="NCBI Taxonomy" id="1173618"/>
    <lineage>
        <taxon>Bacteria</taxon>
        <taxon>Pseudomonadati</taxon>
        <taxon>Bacteroidota</taxon>
        <taxon>Flavobacteriia</taxon>
        <taxon>Flavobacteriales</taxon>
        <taxon>Flavobacteriaceae</taxon>
        <taxon>Sungkyunkwania</taxon>
    </lineage>
</organism>
<dbReference type="RefSeq" id="WP_386408249.1">
    <property type="nucleotide sequence ID" value="NZ_JBHTJH010000010.1"/>
</dbReference>
<dbReference type="EMBL" id="JBHTJH010000010">
    <property type="protein sequence ID" value="MFD0862790.1"/>
    <property type="molecule type" value="Genomic_DNA"/>
</dbReference>
<gene>
    <name evidence="3" type="ORF">ACFQ1M_11290</name>
</gene>
<name>A0ABW3CYC0_9FLAO</name>
<dbReference type="InterPro" id="IPR001279">
    <property type="entry name" value="Metallo-B-lactamas"/>
</dbReference>
<dbReference type="InterPro" id="IPR036866">
    <property type="entry name" value="RibonucZ/Hydroxyglut_hydro"/>
</dbReference>
<sequence length="379" mass="43474">MKILKKILKRILLTIGSLTILLVIGYIVFVNFYPAFGGDVSDKLKATYEGSDNFRDGIFVNKKEVPEDHSFLETLQIARKFFFTEVPNGIPNENIEVQKVDSANVADYQGKTRLIWFGHSTFLLQMEGKTILIDPMFGEVPAPHPWLGNERFSEKLPIEVEKLPSIDAVILSHDHYDHLDHKTILKLKDKVSRFYTPLAVGVHLKAWGVEESRIVELDWWDIVNFGGLQFICTPAQHFSGRKLNNRQSTLWSSWVIRSVSESIFFSGDSGYGPHFKEIGDVYGPFDLAMLECGQYNESWPDVHMFPEETAQAGIDLRAKKIMPIHWGAFKLALHAWTDPVERVTKKANELQIPITIPEIGEPIFLKEDSSENNWWWRKE</sequence>
<keyword evidence="1" id="KW-0812">Transmembrane</keyword>
<dbReference type="SUPFAM" id="SSF56281">
    <property type="entry name" value="Metallo-hydrolase/oxidoreductase"/>
    <property type="match status" value="1"/>
</dbReference>
<feature type="domain" description="Metallo-beta-lactamase" evidence="2">
    <location>
        <begin position="130"/>
        <end position="326"/>
    </location>
</feature>
<keyword evidence="1" id="KW-1133">Transmembrane helix</keyword>
<evidence type="ECO:0000259" key="2">
    <source>
        <dbReference type="Pfam" id="PF12706"/>
    </source>
</evidence>
<evidence type="ECO:0000313" key="3">
    <source>
        <dbReference type="EMBL" id="MFD0862790.1"/>
    </source>
</evidence>
<keyword evidence="1" id="KW-0472">Membrane</keyword>
<proteinExistence type="predicted"/>
<dbReference type="Gene3D" id="3.60.15.10">
    <property type="entry name" value="Ribonuclease Z/Hydroxyacylglutathione hydrolase-like"/>
    <property type="match status" value="1"/>
</dbReference>